<gene>
    <name evidence="1" type="ORF">AMURIS_03100</name>
</gene>
<keyword evidence="2" id="KW-1185">Reference proteome</keyword>
<accession>A0A2K4ZIR0</accession>
<name>A0A2K4ZIR0_9FIRM</name>
<dbReference type="Proteomes" id="UP000236311">
    <property type="component" value="Unassembled WGS sequence"/>
</dbReference>
<protein>
    <submittedName>
        <fullName evidence="1">Uncharacterized protein</fullName>
    </submittedName>
</protein>
<reference evidence="1 2" key="1">
    <citation type="submission" date="2018-01" db="EMBL/GenBank/DDBJ databases">
        <authorList>
            <person name="Gaut B.S."/>
            <person name="Morton B.R."/>
            <person name="Clegg M.T."/>
            <person name="Duvall M.R."/>
        </authorList>
    </citation>
    <scope>NUCLEOTIDE SEQUENCE [LARGE SCALE GENOMIC DNA]</scope>
    <source>
        <strain evidence="1">GP69</strain>
    </source>
</reference>
<proteinExistence type="predicted"/>
<dbReference type="EMBL" id="OFSM01000015">
    <property type="protein sequence ID" value="SOY30373.1"/>
    <property type="molecule type" value="Genomic_DNA"/>
</dbReference>
<evidence type="ECO:0000313" key="2">
    <source>
        <dbReference type="Proteomes" id="UP000236311"/>
    </source>
</evidence>
<organism evidence="1 2">
    <name type="scientific">Acetatifactor muris</name>
    <dbReference type="NCBI Taxonomy" id="879566"/>
    <lineage>
        <taxon>Bacteria</taxon>
        <taxon>Bacillati</taxon>
        <taxon>Bacillota</taxon>
        <taxon>Clostridia</taxon>
        <taxon>Lachnospirales</taxon>
        <taxon>Lachnospiraceae</taxon>
        <taxon>Acetatifactor</taxon>
    </lineage>
</organism>
<evidence type="ECO:0000313" key="1">
    <source>
        <dbReference type="EMBL" id="SOY30373.1"/>
    </source>
</evidence>
<dbReference type="AlphaFoldDB" id="A0A2K4ZIR0"/>
<sequence>MVIFMIDFGRWIYSEDIAVWAEKNTSLNLEEQISCICAAPHRTLEEKLEGVKELKSEHDGKPLQDRIENMKMVLQGSRSDTRIYMCLFGIEIFFRGEKDCFLPYTIFRSAGEAINGICYHIEKAAKEEHLERRNWCGVVRVFQRSGKSPHGYVPIKNTIVRYDGEVIYVQNIYGKDGGHKCEEIEMGYFEAVKVPYFSGTIISIPENPYIPALKGVLVNMTEPDEENFPDGSDDQWLIYPTRQHRERTHGIGFVNLRDDYIPFENSPDFIFPYKQLMTVYEGDLKEDETWMSEFSALIQADKNCIRKIWHDREPKDCRCIAMNDERLKYVRELSKKQK</sequence>